<name>A0A918YKE5_9ACTN</name>
<reference evidence="2" key="2">
    <citation type="submission" date="2020-09" db="EMBL/GenBank/DDBJ databases">
        <authorList>
            <person name="Sun Q."/>
            <person name="Ohkuma M."/>
        </authorList>
    </citation>
    <scope>NUCLEOTIDE SEQUENCE</scope>
    <source>
        <strain evidence="2">JCM 4714</strain>
    </source>
</reference>
<keyword evidence="3" id="KW-1185">Reference proteome</keyword>
<evidence type="ECO:0000313" key="2">
    <source>
        <dbReference type="EMBL" id="GHE06272.1"/>
    </source>
</evidence>
<feature type="compositionally biased region" description="Low complexity" evidence="1">
    <location>
        <begin position="1"/>
        <end position="15"/>
    </location>
</feature>
<sequence>MGAACEGAAETGAGEDVLAAPASPPDVHAVSDSAAAITAVADAARRVVLRWCMGSPDSGVHGATGSVPVLTVGDRAEGPRVSAVARL</sequence>
<protein>
    <submittedName>
        <fullName evidence="2">Uncharacterized protein</fullName>
    </submittedName>
</protein>
<accession>A0A918YKE5</accession>
<dbReference type="EMBL" id="BMVG01000010">
    <property type="protein sequence ID" value="GHE06272.1"/>
    <property type="molecule type" value="Genomic_DNA"/>
</dbReference>
<gene>
    <name evidence="2" type="ORF">GCM10010339_45790</name>
</gene>
<comment type="caution">
    <text evidence="2">The sequence shown here is derived from an EMBL/GenBank/DDBJ whole genome shotgun (WGS) entry which is preliminary data.</text>
</comment>
<evidence type="ECO:0000256" key="1">
    <source>
        <dbReference type="SAM" id="MobiDB-lite"/>
    </source>
</evidence>
<dbReference type="AlphaFoldDB" id="A0A918YKE5"/>
<dbReference type="Proteomes" id="UP000655443">
    <property type="component" value="Unassembled WGS sequence"/>
</dbReference>
<organism evidence="2 3">
    <name type="scientific">Streptomyces alanosinicus</name>
    <dbReference type="NCBI Taxonomy" id="68171"/>
    <lineage>
        <taxon>Bacteria</taxon>
        <taxon>Bacillati</taxon>
        <taxon>Actinomycetota</taxon>
        <taxon>Actinomycetes</taxon>
        <taxon>Kitasatosporales</taxon>
        <taxon>Streptomycetaceae</taxon>
        <taxon>Streptomyces</taxon>
    </lineage>
</organism>
<reference evidence="2" key="1">
    <citation type="journal article" date="2014" name="Int. J. Syst. Evol. Microbiol.">
        <title>Complete genome sequence of Corynebacterium casei LMG S-19264T (=DSM 44701T), isolated from a smear-ripened cheese.</title>
        <authorList>
            <consortium name="US DOE Joint Genome Institute (JGI-PGF)"/>
            <person name="Walter F."/>
            <person name="Albersmeier A."/>
            <person name="Kalinowski J."/>
            <person name="Ruckert C."/>
        </authorList>
    </citation>
    <scope>NUCLEOTIDE SEQUENCE</scope>
    <source>
        <strain evidence="2">JCM 4714</strain>
    </source>
</reference>
<feature type="region of interest" description="Disordered" evidence="1">
    <location>
        <begin position="1"/>
        <end position="25"/>
    </location>
</feature>
<proteinExistence type="predicted"/>
<evidence type="ECO:0000313" key="3">
    <source>
        <dbReference type="Proteomes" id="UP000655443"/>
    </source>
</evidence>